<dbReference type="Proteomes" id="UP001159428">
    <property type="component" value="Unassembled WGS sequence"/>
</dbReference>
<dbReference type="SUPFAM" id="SSF49854">
    <property type="entry name" value="Spermadhesin, CUB domain"/>
    <property type="match status" value="3"/>
</dbReference>
<dbReference type="PANTHER" id="PTHR24251">
    <property type="entry name" value="OVOCHYMASE-RELATED"/>
    <property type="match status" value="1"/>
</dbReference>
<dbReference type="Pfam" id="PF07645">
    <property type="entry name" value="EGF_CA"/>
    <property type="match status" value="1"/>
</dbReference>
<dbReference type="Gene3D" id="2.60.40.4100">
    <property type="entry name" value="Zona pellucida, ZP-C domain"/>
    <property type="match status" value="1"/>
</dbReference>
<protein>
    <submittedName>
        <fullName evidence="11">Uncharacterized protein</fullName>
    </submittedName>
</protein>
<keyword evidence="12" id="KW-1185">Reference proteome</keyword>
<keyword evidence="2" id="KW-0732">Signal</keyword>
<dbReference type="InterPro" id="IPR048290">
    <property type="entry name" value="ZP_chr"/>
</dbReference>
<dbReference type="Gene3D" id="2.10.25.10">
    <property type="entry name" value="Laminin"/>
    <property type="match status" value="4"/>
</dbReference>
<evidence type="ECO:0000259" key="9">
    <source>
        <dbReference type="PROSITE" id="PS50026"/>
    </source>
</evidence>
<evidence type="ECO:0000313" key="12">
    <source>
        <dbReference type="Proteomes" id="UP001159428"/>
    </source>
</evidence>
<feature type="domain" description="CUB" evidence="8">
    <location>
        <begin position="308"/>
        <end position="427"/>
    </location>
</feature>
<keyword evidence="7" id="KW-0472">Membrane</keyword>
<dbReference type="InterPro" id="IPR000742">
    <property type="entry name" value="EGF"/>
</dbReference>
<dbReference type="PRINTS" id="PR00023">
    <property type="entry name" value="ZPELLUCIDA"/>
</dbReference>
<dbReference type="PROSITE" id="PS51034">
    <property type="entry name" value="ZP_2"/>
    <property type="match status" value="1"/>
</dbReference>
<evidence type="ECO:0000256" key="5">
    <source>
        <dbReference type="ARBA" id="ARBA00023180"/>
    </source>
</evidence>
<keyword evidence="1 6" id="KW-0245">EGF-like domain</keyword>
<evidence type="ECO:0000256" key="7">
    <source>
        <dbReference type="SAM" id="Phobius"/>
    </source>
</evidence>
<dbReference type="GO" id="GO:0005509">
    <property type="term" value="F:calcium ion binding"/>
    <property type="evidence" value="ECO:0007669"/>
    <property type="project" value="InterPro"/>
</dbReference>
<dbReference type="SUPFAM" id="SSF57196">
    <property type="entry name" value="EGF/Laminin"/>
    <property type="match status" value="1"/>
</dbReference>
<keyword evidence="7" id="KW-1133">Transmembrane helix</keyword>
<dbReference type="Gene3D" id="2.60.40.3210">
    <property type="entry name" value="Zona pellucida, ZP-N domain"/>
    <property type="match status" value="1"/>
</dbReference>
<dbReference type="InterPro" id="IPR055355">
    <property type="entry name" value="ZP-C"/>
</dbReference>
<feature type="domain" description="ZP" evidence="10">
    <location>
        <begin position="557"/>
        <end position="807"/>
    </location>
</feature>
<evidence type="ECO:0000256" key="6">
    <source>
        <dbReference type="PROSITE-ProRule" id="PRU00076"/>
    </source>
</evidence>
<keyword evidence="5" id="KW-0325">Glycoprotein</keyword>
<dbReference type="SUPFAM" id="SSF57184">
    <property type="entry name" value="Growth factor receptor domain"/>
    <property type="match status" value="1"/>
</dbReference>
<feature type="domain" description="EGF-like" evidence="9">
    <location>
        <begin position="14"/>
        <end position="51"/>
    </location>
</feature>
<keyword evidence="4 6" id="KW-1015">Disulfide bond</keyword>
<keyword evidence="3" id="KW-0677">Repeat</keyword>
<feature type="domain" description="CUB" evidence="8">
    <location>
        <begin position="183"/>
        <end position="301"/>
    </location>
</feature>
<keyword evidence="7" id="KW-0812">Transmembrane</keyword>
<feature type="domain" description="EGF-like" evidence="9">
    <location>
        <begin position="431"/>
        <end position="468"/>
    </location>
</feature>
<dbReference type="SMART" id="SM00179">
    <property type="entry name" value="EGF_CA"/>
    <property type="match status" value="4"/>
</dbReference>
<reference evidence="11 12" key="1">
    <citation type="submission" date="2022-05" db="EMBL/GenBank/DDBJ databases">
        <authorList>
            <consortium name="Genoscope - CEA"/>
            <person name="William W."/>
        </authorList>
    </citation>
    <scope>NUCLEOTIDE SEQUENCE [LARGE SCALE GENOMIC DNA]</scope>
</reference>
<dbReference type="PROSITE" id="PS00022">
    <property type="entry name" value="EGF_1"/>
    <property type="match status" value="3"/>
</dbReference>
<gene>
    <name evidence="11" type="ORF">PMEA_00012513</name>
</gene>
<evidence type="ECO:0000256" key="3">
    <source>
        <dbReference type="ARBA" id="ARBA00022737"/>
    </source>
</evidence>
<feature type="domain" description="EGF-like" evidence="9">
    <location>
        <begin position="1"/>
        <end position="12"/>
    </location>
</feature>
<comment type="caution">
    <text evidence="11">The sequence shown here is derived from an EMBL/GenBank/DDBJ whole genome shotgun (WGS) entry which is preliminary data.</text>
</comment>
<dbReference type="InterPro" id="IPR001507">
    <property type="entry name" value="ZP_dom"/>
</dbReference>
<dbReference type="InterPro" id="IPR042235">
    <property type="entry name" value="ZP-C_dom"/>
</dbReference>
<dbReference type="FunFam" id="2.60.120.290:FF:000005">
    <property type="entry name" value="Procollagen C-endopeptidase enhancer 1"/>
    <property type="match status" value="1"/>
</dbReference>
<dbReference type="PROSITE" id="PS01187">
    <property type="entry name" value="EGF_CA"/>
    <property type="match status" value="1"/>
</dbReference>
<dbReference type="InterPro" id="IPR009030">
    <property type="entry name" value="Growth_fac_rcpt_cys_sf"/>
</dbReference>
<dbReference type="CDD" id="cd00041">
    <property type="entry name" value="CUB"/>
    <property type="match status" value="3"/>
</dbReference>
<evidence type="ECO:0000256" key="1">
    <source>
        <dbReference type="ARBA" id="ARBA00022536"/>
    </source>
</evidence>
<dbReference type="AlphaFoldDB" id="A0AAU9WVB6"/>
<accession>A0AAU9WVB6</accession>
<comment type="caution">
    <text evidence="6">Lacks conserved residue(s) required for the propagation of feature annotation.</text>
</comment>
<dbReference type="SMART" id="SM00042">
    <property type="entry name" value="CUB"/>
    <property type="match status" value="3"/>
</dbReference>
<dbReference type="Pfam" id="PF00008">
    <property type="entry name" value="EGF"/>
    <property type="match status" value="3"/>
</dbReference>
<sequence>MCPPGVTGDRCQVRWDPCLDYPCANNGTCVNNRDNTFKCICPSGVPGDRCQDPCSPPGESINAASGHISSLNFPNNYDANRICTWNITVPGGKIIKLTFLNFTLVAGENDDCAGAAANSARVFITNVASHGGNPNDLKICGQKLPPPVYSEGNFIQVRFESRTGPVNKGFNATFEAIDGDSLCPTDVILDETSGSFSSPFHPRNYPFNQTCSWKIKGKQGYHVELSLPDYNIQRCGGIACSCDYMEVQNSFSDQVPPGKLCGTPRFIPVIFYSLHESLRVVFVSDDTSMDFDGFEATYRLLNHSPPICPREAIPLSGSGKISSTNYPKSSYTASRDCTWNITAPAEKIVKFTFTDFVLSECSDSHCSDSCSYVELYDGGSTSSPLLGRFCQGSSWNETQLSSGNQMFVMFHSGQTVDRGFEAKYESTTTGGVDPCSEYPCANDSTCVDNEDSTFKCICPPGVTGDRCQVGLDPCSEYPCASNSTCVDNGNNTFKCICPPGVTGDLCQVDIDECRENKDHCQDICENTMGSYYCSCSDPELSVARDKRHCIAAGVEVDCGQDEMTITLPKSLLLGLDREHLRLIDANCTATENKTHFFLHTETGKCGTILKHNKDYVIYSNMVSEIPLEENKIVTRLRQAMIPFHCFYSNWGAVSSIGIRPSGKKIVFSSRGFGKFTLSLDLFRSSQFIAPFSQDDFPVEFTIRERVYFETRVDSEDSTLSILALNCYATPYQDRNSQPRYDIIKDGCSVDNDDTLQFHDSPDNQSQRWSLEAFQYVGRDTFVFFHCEVQICDAADPASRCAQGCVQRRRRSEGVLHDNPGNKYALAQGPIALNREKREAEAVALDESKPKVNTGFNVPVVSSLGVFIGFCIVGMAWLKITSDRKRVAKQFIPLYEDLQK</sequence>
<feature type="transmembrane region" description="Helical" evidence="7">
    <location>
        <begin position="855"/>
        <end position="877"/>
    </location>
</feature>
<evidence type="ECO:0000313" key="11">
    <source>
        <dbReference type="EMBL" id="CAH3127348.1"/>
    </source>
</evidence>
<dbReference type="Pfam" id="PF00431">
    <property type="entry name" value="CUB"/>
    <property type="match status" value="3"/>
</dbReference>
<dbReference type="InterPro" id="IPR018097">
    <property type="entry name" value="EGF_Ca-bd_CS"/>
</dbReference>
<dbReference type="InterPro" id="IPR035914">
    <property type="entry name" value="Sperma_CUB_dom_sf"/>
</dbReference>
<evidence type="ECO:0000259" key="10">
    <source>
        <dbReference type="PROSITE" id="PS51034"/>
    </source>
</evidence>
<evidence type="ECO:0000256" key="4">
    <source>
        <dbReference type="ARBA" id="ARBA00023157"/>
    </source>
</evidence>
<feature type="disulfide bond" evidence="6">
    <location>
        <begin position="497"/>
        <end position="506"/>
    </location>
</feature>
<feature type="domain" description="EGF-like" evidence="9">
    <location>
        <begin position="470"/>
        <end position="507"/>
    </location>
</feature>
<dbReference type="PROSITE" id="PS50026">
    <property type="entry name" value="EGF_3"/>
    <property type="match status" value="4"/>
</dbReference>
<dbReference type="CDD" id="cd00054">
    <property type="entry name" value="EGF_CA"/>
    <property type="match status" value="4"/>
</dbReference>
<name>A0AAU9WVB6_9CNID</name>
<dbReference type="InterPro" id="IPR001881">
    <property type="entry name" value="EGF-like_Ca-bd_dom"/>
</dbReference>
<dbReference type="EMBL" id="CALNXJ010000022">
    <property type="protein sequence ID" value="CAH3127348.1"/>
    <property type="molecule type" value="Genomic_DNA"/>
</dbReference>
<dbReference type="PROSITE" id="PS01180">
    <property type="entry name" value="CUB"/>
    <property type="match status" value="3"/>
</dbReference>
<dbReference type="SMART" id="SM00241">
    <property type="entry name" value="ZP"/>
    <property type="match status" value="1"/>
</dbReference>
<dbReference type="Gene3D" id="2.60.120.290">
    <property type="entry name" value="Spermadhesin, CUB domain"/>
    <property type="match status" value="3"/>
</dbReference>
<dbReference type="Pfam" id="PF00100">
    <property type="entry name" value="Zona_pellucida"/>
    <property type="match status" value="1"/>
</dbReference>
<proteinExistence type="predicted"/>
<organism evidence="11 12">
    <name type="scientific">Pocillopora meandrina</name>
    <dbReference type="NCBI Taxonomy" id="46732"/>
    <lineage>
        <taxon>Eukaryota</taxon>
        <taxon>Metazoa</taxon>
        <taxon>Cnidaria</taxon>
        <taxon>Anthozoa</taxon>
        <taxon>Hexacorallia</taxon>
        <taxon>Scleractinia</taxon>
        <taxon>Astrocoeniina</taxon>
        <taxon>Pocilloporidae</taxon>
        <taxon>Pocillopora</taxon>
    </lineage>
</organism>
<feature type="domain" description="CUB" evidence="8">
    <location>
        <begin position="54"/>
        <end position="177"/>
    </location>
</feature>
<evidence type="ECO:0000259" key="8">
    <source>
        <dbReference type="PROSITE" id="PS01180"/>
    </source>
</evidence>
<dbReference type="FunFam" id="2.10.25.10:FF:000472">
    <property type="entry name" value="Uncharacterized protein, isoform A"/>
    <property type="match status" value="1"/>
</dbReference>
<feature type="disulfide bond" evidence="6">
    <location>
        <begin position="41"/>
        <end position="50"/>
    </location>
</feature>
<evidence type="ECO:0000256" key="2">
    <source>
        <dbReference type="ARBA" id="ARBA00022729"/>
    </source>
</evidence>
<dbReference type="SMART" id="SM00181">
    <property type="entry name" value="EGF"/>
    <property type="match status" value="4"/>
</dbReference>
<feature type="disulfide bond" evidence="6">
    <location>
        <begin position="458"/>
        <end position="467"/>
    </location>
</feature>
<dbReference type="InterPro" id="IPR049883">
    <property type="entry name" value="NOTCH1_EGF-like"/>
</dbReference>
<feature type="disulfide bond" evidence="6">
    <location>
        <begin position="2"/>
        <end position="11"/>
    </location>
</feature>
<dbReference type="InterPro" id="IPR000859">
    <property type="entry name" value="CUB_dom"/>
</dbReference>